<feature type="transmembrane region" description="Helical" evidence="1">
    <location>
        <begin position="100"/>
        <end position="117"/>
    </location>
</feature>
<gene>
    <name evidence="2" type="ORF">QLQ15_05390</name>
</gene>
<feature type="transmembrane region" description="Helical" evidence="1">
    <location>
        <begin position="73"/>
        <end position="93"/>
    </location>
</feature>
<keyword evidence="1" id="KW-0472">Membrane</keyword>
<evidence type="ECO:0008006" key="4">
    <source>
        <dbReference type="Google" id="ProtNLM"/>
    </source>
</evidence>
<feature type="transmembrane region" description="Helical" evidence="1">
    <location>
        <begin position="34"/>
        <end position="53"/>
    </location>
</feature>
<name>A0ABT6XDY3_9GAMM</name>
<keyword evidence="1" id="KW-1133">Transmembrane helix</keyword>
<keyword evidence="1" id="KW-0812">Transmembrane</keyword>
<organism evidence="2 3">
    <name type="scientific">Lysobacter stagni</name>
    <dbReference type="NCBI Taxonomy" id="3045172"/>
    <lineage>
        <taxon>Bacteria</taxon>
        <taxon>Pseudomonadati</taxon>
        <taxon>Pseudomonadota</taxon>
        <taxon>Gammaproteobacteria</taxon>
        <taxon>Lysobacterales</taxon>
        <taxon>Lysobacteraceae</taxon>
        <taxon>Lysobacter</taxon>
    </lineage>
</organism>
<dbReference type="Proteomes" id="UP001321580">
    <property type="component" value="Unassembled WGS sequence"/>
</dbReference>
<dbReference type="EMBL" id="JASGBI010000001">
    <property type="protein sequence ID" value="MDI9238345.1"/>
    <property type="molecule type" value="Genomic_DNA"/>
</dbReference>
<evidence type="ECO:0000256" key="1">
    <source>
        <dbReference type="SAM" id="Phobius"/>
    </source>
</evidence>
<comment type="caution">
    <text evidence="2">The sequence shown here is derived from an EMBL/GenBank/DDBJ whole genome shotgun (WGS) entry which is preliminary data.</text>
</comment>
<evidence type="ECO:0000313" key="2">
    <source>
        <dbReference type="EMBL" id="MDI9238345.1"/>
    </source>
</evidence>
<sequence>MRRRSWAARAIVFAMVWQFVVFALVHEYAAAWPVAWRAVAGLVGLAPLAFAMGMPFPLGLARLAQEEPGLVPWAWGINGCASVVAAILALLLAIAFGLRATLLLAVALYVFAAWVWPARGASPTG</sequence>
<evidence type="ECO:0000313" key="3">
    <source>
        <dbReference type="Proteomes" id="UP001321580"/>
    </source>
</evidence>
<proteinExistence type="predicted"/>
<keyword evidence="3" id="KW-1185">Reference proteome</keyword>
<dbReference type="RefSeq" id="WP_283211814.1">
    <property type="nucleotide sequence ID" value="NZ_JASGBI010000001.1"/>
</dbReference>
<feature type="transmembrane region" description="Helical" evidence="1">
    <location>
        <begin position="6"/>
        <end position="25"/>
    </location>
</feature>
<reference evidence="2 3" key="1">
    <citation type="submission" date="2023-05" db="EMBL/GenBank/DDBJ databases">
        <title>Lysobacter sp. strain LF1 Genome sequencing and assembly.</title>
        <authorList>
            <person name="Jung Y."/>
        </authorList>
    </citation>
    <scope>NUCLEOTIDE SEQUENCE [LARGE SCALE GENOMIC DNA]</scope>
    <source>
        <strain evidence="2 3">LF1</strain>
    </source>
</reference>
<accession>A0ABT6XDY3</accession>
<protein>
    <recommendedName>
        <fullName evidence="4">MFS transporter</fullName>
    </recommendedName>
</protein>